<organism evidence="2 3">
    <name type="scientific">Hyaloscypha bicolor E</name>
    <dbReference type="NCBI Taxonomy" id="1095630"/>
    <lineage>
        <taxon>Eukaryota</taxon>
        <taxon>Fungi</taxon>
        <taxon>Dikarya</taxon>
        <taxon>Ascomycota</taxon>
        <taxon>Pezizomycotina</taxon>
        <taxon>Leotiomycetes</taxon>
        <taxon>Helotiales</taxon>
        <taxon>Hyaloscyphaceae</taxon>
        <taxon>Hyaloscypha</taxon>
        <taxon>Hyaloscypha bicolor</taxon>
    </lineage>
</organism>
<dbReference type="InParanoid" id="A0A2J6T1S3"/>
<name>A0A2J6T1S3_9HELO</name>
<dbReference type="Gene3D" id="2.40.40.10">
    <property type="entry name" value="RlpA-like domain"/>
    <property type="match status" value="1"/>
</dbReference>
<dbReference type="InterPro" id="IPR051477">
    <property type="entry name" value="Expansin_CellWall"/>
</dbReference>
<gene>
    <name evidence="2" type="ORF">K444DRAFT_644680</name>
</gene>
<protein>
    <recommendedName>
        <fullName evidence="4">RlpA-like protein double-psi beta-barrel domain-containing protein</fullName>
    </recommendedName>
</protein>
<proteinExistence type="predicted"/>
<dbReference type="InterPro" id="IPR036908">
    <property type="entry name" value="RlpA-like_sf"/>
</dbReference>
<keyword evidence="1" id="KW-0732">Signal</keyword>
<dbReference type="CDD" id="cd22191">
    <property type="entry name" value="DPBB_RlpA_EXP_N-like"/>
    <property type="match status" value="1"/>
</dbReference>
<accession>A0A2J6T1S3</accession>
<dbReference type="AlphaFoldDB" id="A0A2J6T1S3"/>
<sequence length="96" mass="10228">MTYYEAGLGACGLTNNGTTDKVVALPHVLMGPLSNTNPYCGKTITIKCPSTGKTTTATVVDKCMGCNDYAIDLSNAAFLDLDELAIGRTNATWWFN</sequence>
<evidence type="ECO:0000256" key="1">
    <source>
        <dbReference type="ARBA" id="ARBA00022729"/>
    </source>
</evidence>
<dbReference type="SUPFAM" id="SSF50685">
    <property type="entry name" value="Barwin-like endoglucanases"/>
    <property type="match status" value="1"/>
</dbReference>
<evidence type="ECO:0008006" key="4">
    <source>
        <dbReference type="Google" id="ProtNLM"/>
    </source>
</evidence>
<dbReference type="GeneID" id="36593069"/>
<dbReference type="EMBL" id="KZ613847">
    <property type="protein sequence ID" value="PMD56966.1"/>
    <property type="molecule type" value="Genomic_DNA"/>
</dbReference>
<dbReference type="PANTHER" id="PTHR31836:SF28">
    <property type="entry name" value="SRCR DOMAIN-CONTAINING PROTEIN-RELATED"/>
    <property type="match status" value="1"/>
</dbReference>
<reference evidence="2 3" key="1">
    <citation type="submission" date="2016-04" db="EMBL/GenBank/DDBJ databases">
        <title>A degradative enzymes factory behind the ericoid mycorrhizal symbiosis.</title>
        <authorList>
            <consortium name="DOE Joint Genome Institute"/>
            <person name="Martino E."/>
            <person name="Morin E."/>
            <person name="Grelet G."/>
            <person name="Kuo A."/>
            <person name="Kohler A."/>
            <person name="Daghino S."/>
            <person name="Barry K."/>
            <person name="Choi C."/>
            <person name="Cichocki N."/>
            <person name="Clum A."/>
            <person name="Copeland A."/>
            <person name="Hainaut M."/>
            <person name="Haridas S."/>
            <person name="Labutti K."/>
            <person name="Lindquist E."/>
            <person name="Lipzen A."/>
            <person name="Khouja H.-R."/>
            <person name="Murat C."/>
            <person name="Ohm R."/>
            <person name="Olson A."/>
            <person name="Spatafora J."/>
            <person name="Veneault-Fourrey C."/>
            <person name="Henrissat B."/>
            <person name="Grigoriev I."/>
            <person name="Martin F."/>
            <person name="Perotto S."/>
        </authorList>
    </citation>
    <scope>NUCLEOTIDE SEQUENCE [LARGE SCALE GENOMIC DNA]</scope>
    <source>
        <strain evidence="2 3">E</strain>
    </source>
</reference>
<dbReference type="STRING" id="1095630.A0A2J6T1S3"/>
<dbReference type="PANTHER" id="PTHR31836">
    <property type="match status" value="1"/>
</dbReference>
<evidence type="ECO:0000313" key="2">
    <source>
        <dbReference type="EMBL" id="PMD56966.1"/>
    </source>
</evidence>
<evidence type="ECO:0000313" key="3">
    <source>
        <dbReference type="Proteomes" id="UP000235371"/>
    </source>
</evidence>
<dbReference type="OrthoDB" id="623670at2759"/>
<dbReference type="RefSeq" id="XP_024733870.1">
    <property type="nucleotide sequence ID" value="XM_024884992.1"/>
</dbReference>
<keyword evidence="3" id="KW-1185">Reference proteome</keyword>
<dbReference type="Proteomes" id="UP000235371">
    <property type="component" value="Unassembled WGS sequence"/>
</dbReference>